<dbReference type="OrthoDB" id="10004862at2759"/>
<dbReference type="Proteomes" id="UP000034680">
    <property type="component" value="Unassembled WGS sequence"/>
</dbReference>
<keyword evidence="1" id="KW-0560">Oxidoreductase</keyword>
<evidence type="ECO:0000256" key="1">
    <source>
        <dbReference type="ARBA" id="ARBA00023002"/>
    </source>
</evidence>
<reference evidence="2 3" key="2">
    <citation type="submission" date="2015-05" db="EMBL/GenBank/DDBJ databases">
        <authorList>
            <person name="Morales-Cruz A."/>
            <person name="Amrine K.C."/>
            <person name="Cantu D."/>
        </authorList>
    </citation>
    <scope>NUCLEOTIDE SEQUENCE [LARGE SCALE GENOMIC DNA]</scope>
    <source>
        <strain evidence="2">DA912</strain>
    </source>
</reference>
<dbReference type="PROSITE" id="PS51257">
    <property type="entry name" value="PROKAR_LIPOPROTEIN"/>
    <property type="match status" value="1"/>
</dbReference>
<organism evidence="2 3">
    <name type="scientific">Diaporthe ampelina</name>
    <dbReference type="NCBI Taxonomy" id="1214573"/>
    <lineage>
        <taxon>Eukaryota</taxon>
        <taxon>Fungi</taxon>
        <taxon>Dikarya</taxon>
        <taxon>Ascomycota</taxon>
        <taxon>Pezizomycotina</taxon>
        <taxon>Sordariomycetes</taxon>
        <taxon>Sordariomycetidae</taxon>
        <taxon>Diaporthales</taxon>
        <taxon>Diaporthaceae</taxon>
        <taxon>Diaporthe</taxon>
    </lineage>
</organism>
<comment type="caution">
    <text evidence="2">The sequence shown here is derived from an EMBL/GenBank/DDBJ whole genome shotgun (WGS) entry which is preliminary data.</text>
</comment>
<reference evidence="2 3" key="1">
    <citation type="submission" date="2015-05" db="EMBL/GenBank/DDBJ databases">
        <title>Distinctive expansion of gene families associated with plant cell wall degradation and secondary metabolism in the genomes of grapevine trunk pathogens.</title>
        <authorList>
            <person name="Lawrence D.P."/>
            <person name="Travadon R."/>
            <person name="Rolshausen P.E."/>
            <person name="Baumgartner K."/>
        </authorList>
    </citation>
    <scope>NUCLEOTIDE SEQUENCE [LARGE SCALE GENOMIC DNA]</scope>
    <source>
        <strain evidence="2">DA912</strain>
    </source>
</reference>
<dbReference type="PANTHER" id="PTHR35870">
    <property type="entry name" value="PROTEIN, PUTATIVE (AFU_ORTHOLOGUE AFUA_5G03330)-RELATED"/>
    <property type="match status" value="1"/>
</dbReference>
<evidence type="ECO:0000313" key="3">
    <source>
        <dbReference type="Proteomes" id="UP000034680"/>
    </source>
</evidence>
<dbReference type="AlphaFoldDB" id="A0A0G2ICH8"/>
<evidence type="ECO:0000313" key="2">
    <source>
        <dbReference type="EMBL" id="KKY37360.1"/>
    </source>
</evidence>
<accession>A0A0G2ICH8</accession>
<dbReference type="PANTHER" id="PTHR35870:SF7">
    <property type="entry name" value="BAEYER-VILLIGER OXIDASE MDPL"/>
    <property type="match status" value="1"/>
</dbReference>
<dbReference type="Pfam" id="PF14027">
    <property type="entry name" value="Questin_oxidase"/>
    <property type="match status" value="1"/>
</dbReference>
<keyword evidence="3" id="KW-1185">Reference proteome</keyword>
<name>A0A0G2ICH8_9PEZI</name>
<dbReference type="EMBL" id="LCUC01000089">
    <property type="protein sequence ID" value="KKY37360.1"/>
    <property type="molecule type" value="Genomic_DNA"/>
</dbReference>
<gene>
    <name evidence="2" type="ORF">UCDDA912_g02633</name>
</gene>
<dbReference type="InterPro" id="IPR025337">
    <property type="entry name" value="Questin_oxidase-like"/>
</dbReference>
<proteinExistence type="predicted"/>
<protein>
    <submittedName>
        <fullName evidence="2">Uncharacterized protein</fullName>
    </submittedName>
</protein>
<sequence>MYFRDIAGMNHISHSLLSCLALGATPDDLQARYQDEGVNQRPMPPIDAELLEKMYCDVEVLYANLCVKPLYQTFLRLFERLIEERGWKAVVQEHLFSRTKIAERMLASMFDGLYHPFIHLGLGVEFQLPGLVAEALAQAASNDDSHLPKLFGACETAAATTGAVAVPARQKSLLDLMHEVRANDRIRNAPQWSDLGLKLKNGLVGRACDDFAQVAGQFTIEKTEEALARRTAEMISTVAFVSGAAQQKGRKTKIDFFVMHSVTSSIFASVMGQQCDWISLEDRIRLMEWKARTDLAWYAVAGSPELDGSYVSEYGGQASQNSGEWSDIFMAVVKEHDDGHAAKFIRALKNGELVGRQYEKDSTWAGYFPMKGDMWLKLANMCQDTTTNRPINTKWVMFTGFPEAWTRPDLAS</sequence>
<dbReference type="GO" id="GO:0016491">
    <property type="term" value="F:oxidoreductase activity"/>
    <property type="evidence" value="ECO:0007669"/>
    <property type="project" value="UniProtKB-KW"/>
</dbReference>
<dbReference type="STRING" id="1214573.A0A0G2ICH8"/>